<evidence type="ECO:0000256" key="1">
    <source>
        <dbReference type="ARBA" id="ARBA00000013"/>
    </source>
</evidence>
<dbReference type="Proteomes" id="UP000463883">
    <property type="component" value="Chromosome"/>
</dbReference>
<keyword evidence="6 10" id="KW-0521">NADP</keyword>
<dbReference type="EC" id="5.1.99.6" evidence="3 10"/>
<evidence type="ECO:0000313" key="12">
    <source>
        <dbReference type="EMBL" id="QHI71211.1"/>
    </source>
</evidence>
<evidence type="ECO:0000256" key="2">
    <source>
        <dbReference type="ARBA" id="ARBA00000909"/>
    </source>
</evidence>
<evidence type="ECO:0000256" key="9">
    <source>
        <dbReference type="ARBA" id="ARBA00023235"/>
    </source>
</evidence>
<comment type="similarity">
    <text evidence="10">Belongs to the NnrE/AIBP family.</text>
</comment>
<dbReference type="GO" id="GO:0000166">
    <property type="term" value="F:nucleotide binding"/>
    <property type="evidence" value="ECO:0007669"/>
    <property type="project" value="UniProtKB-KW"/>
</dbReference>
<keyword evidence="13" id="KW-1185">Reference proteome</keyword>
<evidence type="ECO:0000256" key="10">
    <source>
        <dbReference type="HAMAP-Rule" id="MF_01966"/>
    </source>
</evidence>
<keyword evidence="7 10" id="KW-0630">Potassium</keyword>
<feature type="binding site" evidence="10">
    <location>
        <position position="187"/>
    </location>
    <ligand>
        <name>K(+)</name>
        <dbReference type="ChEBI" id="CHEBI:29103"/>
    </ligand>
</feature>
<evidence type="ECO:0000256" key="7">
    <source>
        <dbReference type="ARBA" id="ARBA00022958"/>
    </source>
</evidence>
<dbReference type="AlphaFoldDB" id="A0A6P1MBI3"/>
<feature type="binding site" evidence="10">
    <location>
        <begin position="150"/>
        <end position="156"/>
    </location>
    <ligand>
        <name>(6S)-NADPHX</name>
        <dbReference type="ChEBI" id="CHEBI:64076"/>
    </ligand>
</feature>
<evidence type="ECO:0000256" key="5">
    <source>
        <dbReference type="ARBA" id="ARBA00022741"/>
    </source>
</evidence>
<dbReference type="GO" id="GO:0046872">
    <property type="term" value="F:metal ion binding"/>
    <property type="evidence" value="ECO:0007669"/>
    <property type="project" value="UniProtKB-KW"/>
</dbReference>
<evidence type="ECO:0000259" key="11">
    <source>
        <dbReference type="PROSITE" id="PS51385"/>
    </source>
</evidence>
<comment type="function">
    <text evidence="10">Catalyzes the epimerization of the S- and R-forms of NAD(P)HX, a damaged form of NAD(P)H that is a result of enzymatic or heat-dependent hydration. This is a prerequisite for the S-specific NAD(P)H-hydrate dehydratase to allow the repair of both epimers of NAD(P)HX.</text>
</comment>
<dbReference type="PANTHER" id="PTHR13232:SF10">
    <property type="entry name" value="NAD(P)H-HYDRATE EPIMERASE"/>
    <property type="match status" value="1"/>
</dbReference>
<dbReference type="RefSeq" id="WP_162360987.1">
    <property type="nucleotide sequence ID" value="NZ_CP047591.1"/>
</dbReference>
<evidence type="ECO:0000256" key="4">
    <source>
        <dbReference type="ARBA" id="ARBA00022723"/>
    </source>
</evidence>
<dbReference type="GO" id="GO:0052856">
    <property type="term" value="F:NAD(P)HX epimerase activity"/>
    <property type="evidence" value="ECO:0007669"/>
    <property type="project" value="UniProtKB-UniRule"/>
</dbReference>
<gene>
    <name evidence="10" type="primary">nnrE</name>
    <name evidence="12" type="ORF">Ami3637_01305</name>
</gene>
<dbReference type="KEGG" id="amic:Ami3637_01305"/>
<dbReference type="InterPro" id="IPR032976">
    <property type="entry name" value="YJEFN_prot_NAXE-like"/>
</dbReference>
<evidence type="ECO:0000256" key="8">
    <source>
        <dbReference type="ARBA" id="ARBA00023027"/>
    </source>
</evidence>
<keyword evidence="4 10" id="KW-0479">Metal-binding</keyword>
<dbReference type="NCBIfam" id="TIGR00197">
    <property type="entry name" value="yjeF_nterm"/>
    <property type="match status" value="1"/>
</dbReference>
<dbReference type="EMBL" id="CP047591">
    <property type="protein sequence ID" value="QHI71211.1"/>
    <property type="molecule type" value="Genomic_DNA"/>
</dbReference>
<dbReference type="Pfam" id="PF03853">
    <property type="entry name" value="YjeF_N"/>
    <property type="match status" value="1"/>
</dbReference>
<feature type="binding site" evidence="10">
    <location>
        <position position="184"/>
    </location>
    <ligand>
        <name>(6S)-NADPHX</name>
        <dbReference type="ChEBI" id="CHEBI:64076"/>
    </ligand>
</feature>
<keyword evidence="8 10" id="KW-0520">NAD</keyword>
<comment type="cofactor">
    <cofactor evidence="10">
        <name>K(+)</name>
        <dbReference type="ChEBI" id="CHEBI:29103"/>
    </cofactor>
    <text evidence="10">Binds 1 potassium ion per subunit.</text>
</comment>
<feature type="binding site" evidence="10">
    <location>
        <position position="146"/>
    </location>
    <ligand>
        <name>K(+)</name>
        <dbReference type="ChEBI" id="CHEBI:29103"/>
    </ligand>
</feature>
<keyword evidence="9 10" id="KW-0413">Isomerase</keyword>
<organism evidence="12 13">
    <name type="scientific">Aminipila terrae</name>
    <dbReference type="NCBI Taxonomy" id="2697030"/>
    <lineage>
        <taxon>Bacteria</taxon>
        <taxon>Bacillati</taxon>
        <taxon>Bacillota</taxon>
        <taxon>Clostridia</taxon>
        <taxon>Peptostreptococcales</taxon>
        <taxon>Anaerovoracaceae</taxon>
        <taxon>Aminipila</taxon>
    </lineage>
</organism>
<protein>
    <recommendedName>
        <fullName evidence="3 10">NAD(P)H-hydrate epimerase</fullName>
        <ecNumber evidence="3 10">5.1.99.6</ecNumber>
    </recommendedName>
    <alternativeName>
        <fullName evidence="10">NAD(P)HX epimerase</fullName>
    </alternativeName>
</protein>
<keyword evidence="5 10" id="KW-0547">Nucleotide-binding</keyword>
<feature type="domain" description="YjeF N-terminal" evidence="11">
    <location>
        <begin position="26"/>
        <end position="236"/>
    </location>
</feature>
<proteinExistence type="inferred from homology"/>
<dbReference type="Gene3D" id="3.40.50.10260">
    <property type="entry name" value="YjeF N-terminal domain"/>
    <property type="match status" value="1"/>
</dbReference>
<evidence type="ECO:0000313" key="13">
    <source>
        <dbReference type="Proteomes" id="UP000463883"/>
    </source>
</evidence>
<dbReference type="HAMAP" id="MF_01966">
    <property type="entry name" value="NADHX_epimerase"/>
    <property type="match status" value="1"/>
</dbReference>
<reference evidence="12 13" key="1">
    <citation type="submission" date="2020-01" db="EMBL/GenBank/DDBJ databases">
        <title>Genomic analysis of Aminipila sp. CBA3637.</title>
        <authorList>
            <person name="Kim Y.B."/>
            <person name="Roh S.W."/>
        </authorList>
    </citation>
    <scope>NUCLEOTIDE SEQUENCE [LARGE SCALE GENOMIC DNA]</scope>
    <source>
        <strain evidence="12 13">CBA3637</strain>
    </source>
</reference>
<dbReference type="SUPFAM" id="SSF64153">
    <property type="entry name" value="YjeF N-terminal domain-like"/>
    <property type="match status" value="1"/>
</dbReference>
<feature type="binding site" evidence="10">
    <location>
        <position position="78"/>
    </location>
    <ligand>
        <name>K(+)</name>
        <dbReference type="ChEBI" id="CHEBI:29103"/>
    </ligand>
</feature>
<dbReference type="InterPro" id="IPR004443">
    <property type="entry name" value="YjeF_N_dom"/>
</dbReference>
<dbReference type="PANTHER" id="PTHR13232">
    <property type="entry name" value="NAD(P)H-HYDRATE EPIMERASE"/>
    <property type="match status" value="1"/>
</dbReference>
<sequence>MLKSKEHQNQEGYVSQYLDIVTCTQMKEIEQQANEAGLSYYKMMENAGNAAVRFIVEKSQKIENRINDAIIFCGKGNNGGDGYVVARELAVRGMNVTVVMADGQPKTEDAIKNANIVLRRGIPVIDAKAYFQDIPEIVEAADIVVDAIYGTGFHGSFQKTVRDCAKLINDGSKSDTKKMVFALDIPTGLNGDVGEPDADTVVADYTIAFHRLKPVHRLKEASPYCGEVVVASIGID</sequence>
<evidence type="ECO:0000256" key="3">
    <source>
        <dbReference type="ARBA" id="ARBA00012228"/>
    </source>
</evidence>
<comment type="caution">
    <text evidence="10">Lacks conserved residue(s) required for the propagation of feature annotation.</text>
</comment>
<feature type="binding site" evidence="10">
    <location>
        <begin position="77"/>
        <end position="81"/>
    </location>
    <ligand>
        <name>(6S)-NADPHX</name>
        <dbReference type="ChEBI" id="CHEBI:64076"/>
    </ligand>
</feature>
<name>A0A6P1MBI3_9FIRM</name>
<accession>A0A6P1MBI3</accession>
<comment type="catalytic activity">
    <reaction evidence="2 10">
        <text>(6R)-NADPHX = (6S)-NADPHX</text>
        <dbReference type="Rhea" id="RHEA:32227"/>
        <dbReference type="ChEBI" id="CHEBI:64076"/>
        <dbReference type="ChEBI" id="CHEBI:64077"/>
        <dbReference type="EC" id="5.1.99.6"/>
    </reaction>
</comment>
<evidence type="ECO:0000256" key="6">
    <source>
        <dbReference type="ARBA" id="ARBA00022857"/>
    </source>
</evidence>
<dbReference type="PROSITE" id="PS51385">
    <property type="entry name" value="YJEF_N"/>
    <property type="match status" value="1"/>
</dbReference>
<comment type="catalytic activity">
    <reaction evidence="1 10">
        <text>(6R)-NADHX = (6S)-NADHX</text>
        <dbReference type="Rhea" id="RHEA:32215"/>
        <dbReference type="ChEBI" id="CHEBI:64074"/>
        <dbReference type="ChEBI" id="CHEBI:64075"/>
        <dbReference type="EC" id="5.1.99.6"/>
    </reaction>
</comment>
<dbReference type="InterPro" id="IPR036652">
    <property type="entry name" value="YjeF_N_dom_sf"/>
</dbReference>